<evidence type="ECO:0000313" key="2">
    <source>
        <dbReference type="EMBL" id="MBD2531906.1"/>
    </source>
</evidence>
<evidence type="ECO:0008006" key="4">
    <source>
        <dbReference type="Google" id="ProtNLM"/>
    </source>
</evidence>
<sequence length="442" mass="47405">MINFKNILLTTSTTIISLPLLVSPRAIADSQTPTITYSSGKYQVQAPDWSRITWSNLPPVQQPGYLSIPKSLVPKFGYDPGRSWSAGQKVDSIVMLGDVEDAFQTSSLSLKTISAIVPLDSNLTLKDLGLMQWQTPSSLVKAIPGLGNLNVSQVKPIRDLFAKEGIRLLAEVGERGRGKGERNGISPYPLTFDLSPTSCKSNFCKMSIVYGGTISQILEYNPQAGKLPLSRLNLGQYSLDSIPGLTRTEISKFQSWQQSFINQVPGLNQVPFDQMPQPINAGTGVVGVASLVLGKAEHGDNRANSNYFLTGTVDRSSQTVPVACEASKECAYMELGDLAGQSGSLYGKRWASGSSQQVKGGFGILGSVNGGQEPTGRLVYGSGFKVVLTGVNESTGTADFGLFLRICANIPFVGKTCTPYFIGPVPWIPVRENNLVIVGTGQ</sequence>
<evidence type="ECO:0000256" key="1">
    <source>
        <dbReference type="SAM" id="SignalP"/>
    </source>
</evidence>
<accession>A0ABR8DR69</accession>
<evidence type="ECO:0000313" key="3">
    <source>
        <dbReference type="Proteomes" id="UP000623440"/>
    </source>
</evidence>
<gene>
    <name evidence="2" type="ORF">H6G97_20885</name>
</gene>
<keyword evidence="3" id="KW-1185">Reference proteome</keyword>
<comment type="caution">
    <text evidence="2">The sequence shown here is derived from an EMBL/GenBank/DDBJ whole genome shotgun (WGS) entry which is preliminary data.</text>
</comment>
<dbReference type="RefSeq" id="WP_190942567.1">
    <property type="nucleotide sequence ID" value="NZ_JACJSI010000044.1"/>
</dbReference>
<proteinExistence type="predicted"/>
<dbReference type="EMBL" id="JACJSI010000044">
    <property type="protein sequence ID" value="MBD2531906.1"/>
    <property type="molecule type" value="Genomic_DNA"/>
</dbReference>
<reference evidence="2 3" key="1">
    <citation type="journal article" date="2020" name="ISME J.">
        <title>Comparative genomics reveals insights into cyanobacterial evolution and habitat adaptation.</title>
        <authorList>
            <person name="Chen M.Y."/>
            <person name="Teng W.K."/>
            <person name="Zhao L."/>
            <person name="Hu C.X."/>
            <person name="Zhou Y.K."/>
            <person name="Han B.P."/>
            <person name="Song L.R."/>
            <person name="Shu W.S."/>
        </authorList>
    </citation>
    <scope>NUCLEOTIDE SEQUENCE [LARGE SCALE GENOMIC DNA]</scope>
    <source>
        <strain evidence="2 3">FACHB-838</strain>
    </source>
</reference>
<feature type="signal peptide" evidence="1">
    <location>
        <begin position="1"/>
        <end position="28"/>
    </location>
</feature>
<keyword evidence="1" id="KW-0732">Signal</keyword>
<name>A0ABR8DR69_9NOSO</name>
<protein>
    <recommendedName>
        <fullName evidence="4">Peptidase</fullName>
    </recommendedName>
</protein>
<dbReference type="Proteomes" id="UP000623440">
    <property type="component" value="Unassembled WGS sequence"/>
</dbReference>
<feature type="chain" id="PRO_5045361265" description="Peptidase" evidence="1">
    <location>
        <begin position="29"/>
        <end position="442"/>
    </location>
</feature>
<organism evidence="2 3">
    <name type="scientific">Nostoc flagelliforme FACHB-838</name>
    <dbReference type="NCBI Taxonomy" id="2692904"/>
    <lineage>
        <taxon>Bacteria</taxon>
        <taxon>Bacillati</taxon>
        <taxon>Cyanobacteriota</taxon>
        <taxon>Cyanophyceae</taxon>
        <taxon>Nostocales</taxon>
        <taxon>Nostocaceae</taxon>
        <taxon>Nostoc</taxon>
    </lineage>
</organism>